<dbReference type="GO" id="GO:0019441">
    <property type="term" value="P:L-tryptophan catabolic process to kynurenine"/>
    <property type="evidence" value="ECO:0007669"/>
    <property type="project" value="InterPro"/>
</dbReference>
<dbReference type="PANTHER" id="PTHR31118:SF12">
    <property type="entry name" value="CYCLASE-LIKE PROTEIN 2"/>
    <property type="match status" value="1"/>
</dbReference>
<dbReference type="InterPro" id="IPR007325">
    <property type="entry name" value="KFase/CYL"/>
</dbReference>
<sequence>MKKGLLYIFTAGAVLMAALALYPDRTFDFSRATYIDLTHRFNPDIPHGPGLRAEKIETLFHYDPGVGTVGSGALIYYYQLPGQWGTHVDAPAHFIKGKRYLDDIPVSEMLLPLVVLDIHEQVRMNPDYQVSLEDVISWESRNGPIPEKSFVALRTDWSKRWPDPTKFYNRDENDIAHTPGWSRPVLEYLITTRNITAIGHETSDTDPGTAASKLDFTLEIYFLSHDKYQIEMMTNLDKLPESGAMIIASWPKAYQGSGFPARVFAVIPGGS</sequence>
<dbReference type="EMBL" id="UOED01000132">
    <property type="protein sequence ID" value="VAV99344.1"/>
    <property type="molecule type" value="Genomic_DNA"/>
</dbReference>
<dbReference type="GO" id="GO:0004061">
    <property type="term" value="F:arylformamidase activity"/>
    <property type="evidence" value="ECO:0007669"/>
    <property type="project" value="InterPro"/>
</dbReference>
<dbReference type="Gene3D" id="3.50.30.50">
    <property type="entry name" value="Putative cyclase"/>
    <property type="match status" value="1"/>
</dbReference>
<dbReference type="InterPro" id="IPR037175">
    <property type="entry name" value="KFase_sf"/>
</dbReference>
<evidence type="ECO:0000313" key="1">
    <source>
        <dbReference type="EMBL" id="VAV99344.1"/>
    </source>
</evidence>
<proteinExistence type="predicted"/>
<dbReference type="SUPFAM" id="SSF102198">
    <property type="entry name" value="Putative cyclase"/>
    <property type="match status" value="1"/>
</dbReference>
<gene>
    <name evidence="1" type="ORF">MNBD_ALPHA02-1491</name>
</gene>
<dbReference type="PANTHER" id="PTHR31118">
    <property type="entry name" value="CYCLASE-LIKE PROTEIN 2"/>
    <property type="match status" value="1"/>
</dbReference>
<name>A0A3B0RZI7_9ZZZZ</name>
<organism evidence="1">
    <name type="scientific">hydrothermal vent metagenome</name>
    <dbReference type="NCBI Taxonomy" id="652676"/>
    <lineage>
        <taxon>unclassified sequences</taxon>
        <taxon>metagenomes</taxon>
        <taxon>ecological metagenomes</taxon>
    </lineage>
</organism>
<protein>
    <recommendedName>
        <fullName evidence="2">Cyclase family protein</fullName>
    </recommendedName>
</protein>
<evidence type="ECO:0008006" key="2">
    <source>
        <dbReference type="Google" id="ProtNLM"/>
    </source>
</evidence>
<dbReference type="Pfam" id="PF04199">
    <property type="entry name" value="Cyclase"/>
    <property type="match status" value="1"/>
</dbReference>
<reference evidence="1" key="1">
    <citation type="submission" date="2018-06" db="EMBL/GenBank/DDBJ databases">
        <authorList>
            <person name="Zhirakovskaya E."/>
        </authorList>
    </citation>
    <scope>NUCLEOTIDE SEQUENCE</scope>
</reference>
<accession>A0A3B0RZI7</accession>
<dbReference type="AlphaFoldDB" id="A0A3B0RZI7"/>